<evidence type="ECO:0000313" key="2">
    <source>
        <dbReference type="Proteomes" id="UP000036367"/>
    </source>
</evidence>
<dbReference type="AlphaFoldDB" id="A0A0J1BI04"/>
<keyword evidence="2" id="KW-1185">Reference proteome</keyword>
<dbReference type="STRING" id="595434.RISK_001954"/>
<dbReference type="PATRIC" id="fig|595434.4.peg.1874"/>
<evidence type="ECO:0000313" key="1">
    <source>
        <dbReference type="EMBL" id="KLU06103.1"/>
    </source>
</evidence>
<accession>A0A0J1BI04</accession>
<dbReference type="Proteomes" id="UP000036367">
    <property type="component" value="Unassembled WGS sequence"/>
</dbReference>
<gene>
    <name evidence="1" type="ORF">RISK_001954</name>
</gene>
<organism evidence="1 2">
    <name type="scientific">Rhodopirellula islandica</name>
    <dbReference type="NCBI Taxonomy" id="595434"/>
    <lineage>
        <taxon>Bacteria</taxon>
        <taxon>Pseudomonadati</taxon>
        <taxon>Planctomycetota</taxon>
        <taxon>Planctomycetia</taxon>
        <taxon>Pirellulales</taxon>
        <taxon>Pirellulaceae</taxon>
        <taxon>Rhodopirellula</taxon>
    </lineage>
</organism>
<proteinExistence type="predicted"/>
<reference evidence="1" key="1">
    <citation type="submission" date="2015-05" db="EMBL/GenBank/DDBJ databases">
        <title>Permanent draft genome of Rhodopirellula islandicus K833.</title>
        <authorList>
            <person name="Kizina J."/>
            <person name="Richter M."/>
            <person name="Glockner F.O."/>
            <person name="Harder J."/>
        </authorList>
    </citation>
    <scope>NUCLEOTIDE SEQUENCE [LARGE SCALE GENOMIC DNA]</scope>
    <source>
        <strain evidence="1">K833</strain>
    </source>
</reference>
<name>A0A0J1BI04_RHOIS</name>
<protein>
    <submittedName>
        <fullName evidence="1">Uncharacterized protein</fullName>
    </submittedName>
</protein>
<comment type="caution">
    <text evidence="1">The sequence shown here is derived from an EMBL/GenBank/DDBJ whole genome shotgun (WGS) entry which is preliminary data.</text>
</comment>
<sequence length="39" mass="4182">MGASLPAIEDIQSTIASASRHVTSRFCKAAIEHTSPRLQ</sequence>
<dbReference type="EMBL" id="LECT01000016">
    <property type="protein sequence ID" value="KLU06103.1"/>
    <property type="molecule type" value="Genomic_DNA"/>
</dbReference>